<dbReference type="PANTHER" id="PTHR10736:SF65">
    <property type="entry name" value="BESTROPHIN 1, ISOFORM C-RELATED"/>
    <property type="match status" value="1"/>
</dbReference>
<evidence type="ECO:0000256" key="3">
    <source>
        <dbReference type="ARBA" id="ARBA00022989"/>
    </source>
</evidence>
<name>A0A6G0Z166_APHCR</name>
<dbReference type="AlphaFoldDB" id="A0A6G0Z166"/>
<keyword evidence="3 6" id="KW-1133">Transmembrane helix</keyword>
<comment type="caution">
    <text evidence="7">The sequence shown here is derived from an EMBL/GenBank/DDBJ whole genome shotgun (WGS) entry which is preliminary data.</text>
</comment>
<dbReference type="InterPro" id="IPR021134">
    <property type="entry name" value="Bestrophin-like"/>
</dbReference>
<keyword evidence="6" id="KW-0407">Ion channel</keyword>
<dbReference type="Pfam" id="PF01062">
    <property type="entry name" value="Bestrophin"/>
    <property type="match status" value="2"/>
</dbReference>
<evidence type="ECO:0000256" key="6">
    <source>
        <dbReference type="RuleBase" id="RU363126"/>
    </source>
</evidence>
<sequence length="499" mass="57990">MTITYTDQVATCRGLGCFWKLLFRLFEKISLHCQIYTSLIPVSFVLGFYVAVVVGRWWNQYLSIPYPDSLALYVSTLIIRQRLQVQVRSLSKIRLKYLILISIGIVVPQSERQNDRSRLIRRTIMRYANLSILMTLTMICPAVKKRFPTMDHLVKSGFLMPDEKALLESMNSKTSHPNYWMPLVWAATIVSQAKIEGYITNEFSIKTLIDEINKIKSNCAGLLSYDWISVPLVYTQLKRDDRVTTLAVYVYFVASLMGNQYLDPRKGYPTHPIDLVVPIFTFLQFFFYVGWLMVAETLVNPFGDDDDDFDVNWLIDRNLQVSYIIVDEMHQEYPVMIKDQYWNEIFPSELPDTEETKHLQITPFLGSAQAVEAQTDYNEKKPTVTNCDKKMITVQETKQKPKILTEVSNMMAMKYHKNAYRHDDYYNNLSSEYQVQSLNTSNDKRNRSDTIEEINKEKHVNDFGESLVSLTEYSRLQLLPSTSTQPQYISRTTTFSVVS</sequence>
<dbReference type="OrthoDB" id="201595at2759"/>
<feature type="transmembrane region" description="Helical" evidence="6">
    <location>
        <begin position="243"/>
        <end position="261"/>
    </location>
</feature>
<keyword evidence="6" id="KW-0869">Chloride channel</keyword>
<keyword evidence="2 6" id="KW-0812">Transmembrane</keyword>
<evidence type="ECO:0000313" key="7">
    <source>
        <dbReference type="EMBL" id="KAF0764292.1"/>
    </source>
</evidence>
<dbReference type="InterPro" id="IPR000615">
    <property type="entry name" value="Bestrophin"/>
</dbReference>
<comment type="similarity">
    <text evidence="5 6">Belongs to the anion channel-forming bestrophin (TC 1.A.46) family. Calcium-sensitive chloride channel subfamily.</text>
</comment>
<reference evidence="7 8" key="1">
    <citation type="submission" date="2019-08" db="EMBL/GenBank/DDBJ databases">
        <title>Whole genome of Aphis craccivora.</title>
        <authorList>
            <person name="Voronova N.V."/>
            <person name="Shulinski R.S."/>
            <person name="Bandarenka Y.V."/>
            <person name="Zhorov D.G."/>
            <person name="Warner D."/>
        </authorList>
    </citation>
    <scope>NUCLEOTIDE SEQUENCE [LARGE SCALE GENOMIC DNA]</scope>
    <source>
        <strain evidence="7">180601</strain>
        <tissue evidence="7">Whole Body</tissue>
    </source>
</reference>
<comment type="function">
    <text evidence="6">Forms chloride channels.</text>
</comment>
<accession>A0A6G0Z166</accession>
<evidence type="ECO:0000256" key="5">
    <source>
        <dbReference type="ARBA" id="ARBA00034769"/>
    </source>
</evidence>
<feature type="transmembrane region" description="Helical" evidence="6">
    <location>
        <begin position="124"/>
        <end position="143"/>
    </location>
</feature>
<proteinExistence type="inferred from homology"/>
<keyword evidence="6" id="KW-1003">Cell membrane</keyword>
<keyword evidence="8" id="KW-1185">Reference proteome</keyword>
<feature type="transmembrane region" description="Helical" evidence="6">
    <location>
        <begin position="35"/>
        <end position="58"/>
    </location>
</feature>
<dbReference type="PANTHER" id="PTHR10736">
    <property type="entry name" value="BESTROPHIN"/>
    <property type="match status" value="1"/>
</dbReference>
<feature type="transmembrane region" description="Helical" evidence="6">
    <location>
        <begin position="273"/>
        <end position="294"/>
    </location>
</feature>
<gene>
    <name evidence="7" type="ORF">FWK35_00012061</name>
</gene>
<evidence type="ECO:0000256" key="4">
    <source>
        <dbReference type="ARBA" id="ARBA00023136"/>
    </source>
</evidence>
<keyword evidence="6" id="KW-0406">Ion transport</keyword>
<dbReference type="Proteomes" id="UP000478052">
    <property type="component" value="Unassembled WGS sequence"/>
</dbReference>
<dbReference type="EMBL" id="VUJU01001675">
    <property type="protein sequence ID" value="KAF0764292.1"/>
    <property type="molecule type" value="Genomic_DNA"/>
</dbReference>
<dbReference type="GO" id="GO:0005254">
    <property type="term" value="F:chloride channel activity"/>
    <property type="evidence" value="ECO:0007669"/>
    <property type="project" value="UniProtKB-KW"/>
</dbReference>
<organism evidence="7 8">
    <name type="scientific">Aphis craccivora</name>
    <name type="common">Cowpea aphid</name>
    <dbReference type="NCBI Taxonomy" id="307492"/>
    <lineage>
        <taxon>Eukaryota</taxon>
        <taxon>Metazoa</taxon>
        <taxon>Ecdysozoa</taxon>
        <taxon>Arthropoda</taxon>
        <taxon>Hexapoda</taxon>
        <taxon>Insecta</taxon>
        <taxon>Pterygota</taxon>
        <taxon>Neoptera</taxon>
        <taxon>Paraneoptera</taxon>
        <taxon>Hemiptera</taxon>
        <taxon>Sternorrhyncha</taxon>
        <taxon>Aphidomorpha</taxon>
        <taxon>Aphidoidea</taxon>
        <taxon>Aphididae</taxon>
        <taxon>Aphidini</taxon>
        <taxon>Aphis</taxon>
        <taxon>Aphis</taxon>
    </lineage>
</organism>
<comment type="subcellular location">
    <subcellularLocation>
        <location evidence="6">Cell membrane</location>
        <topology evidence="6">Multi-pass membrane protein</topology>
    </subcellularLocation>
    <subcellularLocation>
        <location evidence="1">Membrane</location>
    </subcellularLocation>
</comment>
<keyword evidence="6" id="KW-0813">Transport</keyword>
<keyword evidence="6" id="KW-0868">Chloride</keyword>
<evidence type="ECO:0000256" key="1">
    <source>
        <dbReference type="ARBA" id="ARBA00004370"/>
    </source>
</evidence>
<dbReference type="GO" id="GO:0005886">
    <property type="term" value="C:plasma membrane"/>
    <property type="evidence" value="ECO:0007669"/>
    <property type="project" value="UniProtKB-SubCell"/>
</dbReference>
<protein>
    <recommendedName>
        <fullName evidence="6">Bestrophin homolog</fullName>
    </recommendedName>
</protein>
<evidence type="ECO:0000256" key="2">
    <source>
        <dbReference type="ARBA" id="ARBA00022692"/>
    </source>
</evidence>
<dbReference type="GO" id="GO:0034707">
    <property type="term" value="C:chloride channel complex"/>
    <property type="evidence" value="ECO:0007669"/>
    <property type="project" value="UniProtKB-KW"/>
</dbReference>
<evidence type="ECO:0000313" key="8">
    <source>
        <dbReference type="Proteomes" id="UP000478052"/>
    </source>
</evidence>
<keyword evidence="4 6" id="KW-0472">Membrane</keyword>